<dbReference type="InterPro" id="IPR008595">
    <property type="entry name" value="DegS"/>
</dbReference>
<name>A0ABT1NFI0_9FIRM</name>
<gene>
    <name evidence="18" type="ORF">LJD61_10640</name>
</gene>
<dbReference type="InterPro" id="IPR003594">
    <property type="entry name" value="HATPase_dom"/>
</dbReference>
<evidence type="ECO:0000256" key="8">
    <source>
        <dbReference type="ARBA" id="ARBA00022679"/>
    </source>
</evidence>
<dbReference type="Gene3D" id="3.30.565.10">
    <property type="entry name" value="Histidine kinase-like ATPase, C-terminal domain"/>
    <property type="match status" value="1"/>
</dbReference>
<dbReference type="EMBL" id="JAJEKE010000008">
    <property type="protein sequence ID" value="MCQ1530000.1"/>
    <property type="molecule type" value="Genomic_DNA"/>
</dbReference>
<evidence type="ECO:0000256" key="11">
    <source>
        <dbReference type="ARBA" id="ARBA00023004"/>
    </source>
</evidence>
<dbReference type="InterPro" id="IPR050482">
    <property type="entry name" value="Sensor_HK_TwoCompSys"/>
</dbReference>
<dbReference type="InterPro" id="IPR005467">
    <property type="entry name" value="His_kinase_dom"/>
</dbReference>
<keyword evidence="13" id="KW-0411">Iron-sulfur</keyword>
<evidence type="ECO:0000256" key="6">
    <source>
        <dbReference type="ARBA" id="ARBA00022485"/>
    </source>
</evidence>
<proteinExistence type="predicted"/>
<keyword evidence="7" id="KW-0963">Cytoplasm</keyword>
<evidence type="ECO:0000256" key="1">
    <source>
        <dbReference type="ARBA" id="ARBA00000085"/>
    </source>
</evidence>
<dbReference type="Pfam" id="PF07730">
    <property type="entry name" value="HisKA_3"/>
    <property type="match status" value="1"/>
</dbReference>
<evidence type="ECO:0000256" key="9">
    <source>
        <dbReference type="ARBA" id="ARBA00022723"/>
    </source>
</evidence>
<dbReference type="EC" id="2.7.13.3" evidence="4"/>
<dbReference type="Pfam" id="PF02518">
    <property type="entry name" value="HATPase_c"/>
    <property type="match status" value="1"/>
</dbReference>
<keyword evidence="12" id="KW-0902">Two-component regulatory system</keyword>
<evidence type="ECO:0000256" key="12">
    <source>
        <dbReference type="ARBA" id="ARBA00023012"/>
    </source>
</evidence>
<dbReference type="GO" id="GO:0016301">
    <property type="term" value="F:kinase activity"/>
    <property type="evidence" value="ECO:0007669"/>
    <property type="project" value="UniProtKB-KW"/>
</dbReference>
<dbReference type="PANTHER" id="PTHR24421">
    <property type="entry name" value="NITRATE/NITRITE SENSOR PROTEIN NARX-RELATED"/>
    <property type="match status" value="1"/>
</dbReference>
<dbReference type="PANTHER" id="PTHR24421:SF55">
    <property type="entry name" value="SENSOR HISTIDINE KINASE YDFH"/>
    <property type="match status" value="1"/>
</dbReference>
<dbReference type="PRINTS" id="PR00344">
    <property type="entry name" value="BCTRLSENSOR"/>
</dbReference>
<evidence type="ECO:0000256" key="13">
    <source>
        <dbReference type="ARBA" id="ARBA00023014"/>
    </source>
</evidence>
<reference evidence="18 19" key="1">
    <citation type="submission" date="2021-10" db="EMBL/GenBank/DDBJ databases">
        <title>Lutispora strain m25 sp. nov., a thermophilic, non-spore-forming bacterium isolated from a lab-scale methanogenic bioreactor digesting anaerobic sludge.</title>
        <authorList>
            <person name="El Houari A."/>
            <person name="Mcdonald J."/>
        </authorList>
    </citation>
    <scope>NUCLEOTIDE SEQUENCE [LARGE SCALE GENOMIC DNA]</scope>
    <source>
        <strain evidence="19">m25</strain>
    </source>
</reference>
<feature type="domain" description="Histidine kinase" evidence="17">
    <location>
        <begin position="179"/>
        <end position="378"/>
    </location>
</feature>
<accession>A0ABT1NFI0</accession>
<evidence type="ECO:0000256" key="3">
    <source>
        <dbReference type="ARBA" id="ARBA00004496"/>
    </source>
</evidence>
<evidence type="ECO:0000313" key="19">
    <source>
        <dbReference type="Proteomes" id="UP001651880"/>
    </source>
</evidence>
<feature type="coiled-coil region" evidence="16">
    <location>
        <begin position="4"/>
        <end position="49"/>
    </location>
</feature>
<keyword evidence="11" id="KW-0408">Iron</keyword>
<evidence type="ECO:0000256" key="10">
    <source>
        <dbReference type="ARBA" id="ARBA00022777"/>
    </source>
</evidence>
<dbReference type="PIRSF" id="PIRSF003169">
    <property type="entry name" value="STHK_DegS"/>
    <property type="match status" value="1"/>
</dbReference>
<evidence type="ECO:0000256" key="7">
    <source>
        <dbReference type="ARBA" id="ARBA00022490"/>
    </source>
</evidence>
<dbReference type="SUPFAM" id="SSF55874">
    <property type="entry name" value="ATPase domain of HSP90 chaperone/DNA topoisomerase II/histidine kinase"/>
    <property type="match status" value="1"/>
</dbReference>
<comment type="function">
    <text evidence="14">Member of the two-component regulatory system NreB/NreC involved in the control of dissimilatory nitrate/nitrite reduction in response to oxygen. NreB functions as a direct oxygen sensor histidine kinase which is autophosphorylated, in the absence of oxygen, probably at the conserved histidine residue, and transfers its phosphate group probably to a conserved aspartate residue of NreC. NreB/NreC activates the expression of the nitrate (narGHJI) and nitrite (nir) reductase operons, as well as the putative nitrate transporter gene narT.</text>
</comment>
<dbReference type="InterPro" id="IPR036890">
    <property type="entry name" value="HATPase_C_sf"/>
</dbReference>
<protein>
    <recommendedName>
        <fullName evidence="5">Oxygen sensor histidine kinase NreB</fullName>
        <ecNumber evidence="4">2.7.13.3</ecNumber>
    </recommendedName>
    <alternativeName>
        <fullName evidence="15">Nitrogen regulation protein B</fullName>
    </alternativeName>
</protein>
<dbReference type="Pfam" id="PF05384">
    <property type="entry name" value="DegS"/>
    <property type="match status" value="1"/>
</dbReference>
<dbReference type="RefSeq" id="WP_255227517.1">
    <property type="nucleotide sequence ID" value="NZ_JAJEKE010000008.1"/>
</dbReference>
<keyword evidence="10 18" id="KW-0418">Kinase</keyword>
<keyword evidence="8" id="KW-0808">Transferase</keyword>
<dbReference type="CDD" id="cd16917">
    <property type="entry name" value="HATPase_UhpB-NarQ-NarX-like"/>
    <property type="match status" value="1"/>
</dbReference>
<keyword evidence="9" id="KW-0479">Metal-binding</keyword>
<evidence type="ECO:0000256" key="2">
    <source>
        <dbReference type="ARBA" id="ARBA00001966"/>
    </source>
</evidence>
<dbReference type="SMART" id="SM00387">
    <property type="entry name" value="HATPase_c"/>
    <property type="match status" value="1"/>
</dbReference>
<keyword evidence="6" id="KW-0004">4Fe-4S</keyword>
<comment type="cofactor">
    <cofactor evidence="2">
        <name>[4Fe-4S] cluster</name>
        <dbReference type="ChEBI" id="CHEBI:49883"/>
    </cofactor>
</comment>
<evidence type="ECO:0000256" key="16">
    <source>
        <dbReference type="SAM" id="Coils"/>
    </source>
</evidence>
<evidence type="ECO:0000256" key="14">
    <source>
        <dbReference type="ARBA" id="ARBA00024827"/>
    </source>
</evidence>
<dbReference type="Proteomes" id="UP001651880">
    <property type="component" value="Unassembled WGS sequence"/>
</dbReference>
<keyword evidence="19" id="KW-1185">Reference proteome</keyword>
<evidence type="ECO:0000259" key="17">
    <source>
        <dbReference type="PROSITE" id="PS50109"/>
    </source>
</evidence>
<keyword evidence="16" id="KW-0175">Coiled coil</keyword>
<dbReference type="InterPro" id="IPR016381">
    <property type="entry name" value="Sig_transdc_His_kinase_DegS"/>
</dbReference>
<organism evidence="18 19">
    <name type="scientific">Lutispora saccharofermentans</name>
    <dbReference type="NCBI Taxonomy" id="3024236"/>
    <lineage>
        <taxon>Bacteria</taxon>
        <taxon>Bacillati</taxon>
        <taxon>Bacillota</taxon>
        <taxon>Clostridia</taxon>
        <taxon>Lutisporales</taxon>
        <taxon>Lutisporaceae</taxon>
        <taxon>Lutispora</taxon>
    </lineage>
</organism>
<dbReference type="InterPro" id="IPR011712">
    <property type="entry name" value="Sig_transdc_His_kin_sub3_dim/P"/>
</dbReference>
<sequence>MLIIDKLTKIIQNTLEAIEKSQNQIYEIAEESRNQYKMIEDELNQVKMKTEEIILQVDKLTKLEKDIRYRLMIVNKNFKDFNEEDIKEVYEKAKDLQLQLMVKKNDEQILVNRRTELELRLRSARETLKKAEKLISQIGVVLGYLSGDLKNIHVQLEDFKEKQYLGIKVIQAQEEERYRLSREIHDGPAQILANLVLKSELCEKLIDIDRNKAKEELRGLRTVMRSSLKDVRKIIYDLRPMSLDDLGLIPTVERLVTQHNEESEIFVEFKFFGDRVKLLPVIELAAFRIVQESLNNIKKHSKATRASVKIELTKKNINIVISDNGVGFSRDSIKRADENSGYGLMSMEERVLLLNGKFELNASPGNGTKILITIPIDVYGEVQYEKD</sequence>
<evidence type="ECO:0000256" key="5">
    <source>
        <dbReference type="ARBA" id="ARBA00017322"/>
    </source>
</evidence>
<dbReference type="Gene3D" id="1.20.5.1930">
    <property type="match status" value="1"/>
</dbReference>
<comment type="caution">
    <text evidence="18">The sequence shown here is derived from an EMBL/GenBank/DDBJ whole genome shotgun (WGS) entry which is preliminary data.</text>
</comment>
<comment type="subcellular location">
    <subcellularLocation>
        <location evidence="3">Cytoplasm</location>
    </subcellularLocation>
</comment>
<dbReference type="PROSITE" id="PS50109">
    <property type="entry name" value="HIS_KIN"/>
    <property type="match status" value="1"/>
</dbReference>
<dbReference type="InterPro" id="IPR004358">
    <property type="entry name" value="Sig_transdc_His_kin-like_C"/>
</dbReference>
<evidence type="ECO:0000256" key="4">
    <source>
        <dbReference type="ARBA" id="ARBA00012438"/>
    </source>
</evidence>
<evidence type="ECO:0000313" key="18">
    <source>
        <dbReference type="EMBL" id="MCQ1530000.1"/>
    </source>
</evidence>
<evidence type="ECO:0000256" key="15">
    <source>
        <dbReference type="ARBA" id="ARBA00030800"/>
    </source>
</evidence>
<comment type="catalytic activity">
    <reaction evidence="1">
        <text>ATP + protein L-histidine = ADP + protein N-phospho-L-histidine.</text>
        <dbReference type="EC" id="2.7.13.3"/>
    </reaction>
</comment>
<feature type="coiled-coil region" evidence="16">
    <location>
        <begin position="79"/>
        <end position="134"/>
    </location>
</feature>